<keyword evidence="1" id="KW-0472">Membrane</keyword>
<dbReference type="AlphaFoldDB" id="A0A6M0CLZ1"/>
<gene>
    <name evidence="2" type="ORF">GWK10_07465</name>
</gene>
<keyword evidence="1" id="KW-0812">Transmembrane</keyword>
<comment type="caution">
    <text evidence="2">The sequence shown here is derived from an EMBL/GenBank/DDBJ whole genome shotgun (WGS) entry which is preliminary data.</text>
</comment>
<evidence type="ECO:0000313" key="3">
    <source>
        <dbReference type="Proteomes" id="UP000474296"/>
    </source>
</evidence>
<feature type="transmembrane region" description="Helical" evidence="1">
    <location>
        <begin position="14"/>
        <end position="32"/>
    </location>
</feature>
<dbReference type="Proteomes" id="UP000474296">
    <property type="component" value="Unassembled WGS sequence"/>
</dbReference>
<protein>
    <submittedName>
        <fullName evidence="2">Uncharacterized protein</fullName>
    </submittedName>
</protein>
<name>A0A6M0CLZ1_9FLAO</name>
<keyword evidence="1" id="KW-1133">Transmembrane helix</keyword>
<evidence type="ECO:0000313" key="2">
    <source>
        <dbReference type="EMBL" id="NER17044.1"/>
    </source>
</evidence>
<dbReference type="RefSeq" id="WP_164031067.1">
    <property type="nucleotide sequence ID" value="NZ_JAABOQ010000003.1"/>
</dbReference>
<sequence length="230" mass="27312">MKRKTASHPNHKKVLEIVVWITCLMIIVWAFLDFRDQFKENNAFEAAKKELIEELEYNYYAMVQGELLYWRPFYNRISSDQGYPPYSISKRGFNKEFGLGFNYTSFRVYTPKNATWNAFKTAGFVNQLDFNTIKYIEEYYTEQEIFNKRMEDFIKVPYELARNNKNPAVLNEYHKTAGSFYHNIFLINISKNNHLFLIESALENLGEDLNKNMTELRELYTESANAEVSK</sequence>
<keyword evidence="3" id="KW-1185">Reference proteome</keyword>
<accession>A0A6M0CLZ1</accession>
<proteinExistence type="predicted"/>
<dbReference type="EMBL" id="JAABOQ010000003">
    <property type="protein sequence ID" value="NER17044.1"/>
    <property type="molecule type" value="Genomic_DNA"/>
</dbReference>
<evidence type="ECO:0000256" key="1">
    <source>
        <dbReference type="SAM" id="Phobius"/>
    </source>
</evidence>
<organism evidence="2 3">
    <name type="scientific">Spongiivirga citrea</name>
    <dbReference type="NCBI Taxonomy" id="1481457"/>
    <lineage>
        <taxon>Bacteria</taxon>
        <taxon>Pseudomonadati</taxon>
        <taxon>Bacteroidota</taxon>
        <taxon>Flavobacteriia</taxon>
        <taxon>Flavobacteriales</taxon>
        <taxon>Flavobacteriaceae</taxon>
        <taxon>Spongiivirga</taxon>
    </lineage>
</organism>
<reference evidence="2 3" key="1">
    <citation type="submission" date="2020-01" db="EMBL/GenBank/DDBJ databases">
        <title>Spongiivirga citrea KCTC 32990T.</title>
        <authorList>
            <person name="Wang G."/>
        </authorList>
    </citation>
    <scope>NUCLEOTIDE SEQUENCE [LARGE SCALE GENOMIC DNA]</scope>
    <source>
        <strain evidence="2 3">KCTC 32990</strain>
    </source>
</reference>